<dbReference type="Pfam" id="PF02845">
    <property type="entry name" value="CUE"/>
    <property type="match status" value="1"/>
</dbReference>
<feature type="domain" description="UBA" evidence="10">
    <location>
        <begin position="210"/>
        <end position="252"/>
    </location>
</feature>
<dbReference type="SMART" id="SM00239">
    <property type="entry name" value="C2"/>
    <property type="match status" value="1"/>
</dbReference>
<keyword evidence="8" id="KW-0472">Membrane</keyword>
<reference evidence="12" key="1">
    <citation type="submission" date="2014-11" db="EMBL/GenBank/DDBJ databases">
        <authorList>
            <person name="Otto D Thomas"/>
            <person name="Naeem Raeece"/>
        </authorList>
    </citation>
    <scope>NUCLEOTIDE SEQUENCE</scope>
</reference>
<keyword evidence="5" id="KW-0072">Autophagy</keyword>
<sequence>MGRLQVTVVSAHGLKAADLNGKADPYVKLFWRGKTYKTEKQKKTLTPSWNETWVLDWDDSGDNPQLVFEVWDWDRFTSHDLMGRLTMQLQNLNPSNPIEGAYPLNTQGQLVLRFVYIGPPQQAPPQQPQRPPMPMPQAPNYPAAPPSYEGSSSNYPPGTDEIHHAFPQYSKDRIADALRRCNGDRDAATTYLLEGYIPQQGSGRPSSSVRVDPNAVRELCQMLPQCTEDQVRRALQKANGDKERATAILINDLIMMAQQANSGSPQHHQANAAQQQQMWQQSGGGAYNSYQSSGAPAAPPLPQFHQGNVGAGAVRPSGRKKALFIGINYFGTRASLRGCINDTKSMKNLLCSLYGFADTQYTMVTLTDDQRDPRFVPTRQNMMTAIRWLTDGAQPGDVLFFHFSGHGAQQEDPTGQEEDGLNETILPVDFQRAGMITDDELNRCLVAPLPAGVRLTAIMDCCHSGTGLDLPFLLESYGGWRWTQDTGGVFLHADVMLISGCEDDDVSADAAGKFYSAPGGAMTTAFCAACTSNPYNQTYPQLMNNLHRNLRNRGFPQKPQLSSSQQFDINRPFAFDDIHPNMNQYIGRPPPQPGRRRRPKRKANAGLAGTPLGGMLGVGAAVAGGVIAGAILGDIMGDLLF</sequence>
<dbReference type="VEuPathDB" id="CryptoDB:Cvel_8893"/>
<feature type="domain" description="C2" evidence="9">
    <location>
        <begin position="1"/>
        <end position="102"/>
    </location>
</feature>
<dbReference type="GO" id="GO:0005737">
    <property type="term" value="C:cytoplasm"/>
    <property type="evidence" value="ECO:0007669"/>
    <property type="project" value="TreeGrafter"/>
</dbReference>
<evidence type="ECO:0000256" key="6">
    <source>
        <dbReference type="ARBA" id="ARBA00023198"/>
    </source>
</evidence>
<dbReference type="GO" id="GO:0006914">
    <property type="term" value="P:autophagy"/>
    <property type="evidence" value="ECO:0007669"/>
    <property type="project" value="UniProtKB-KW"/>
</dbReference>
<dbReference type="SUPFAM" id="SSF46934">
    <property type="entry name" value="UBA-like"/>
    <property type="match status" value="2"/>
</dbReference>
<dbReference type="PROSITE" id="PS51140">
    <property type="entry name" value="CUE"/>
    <property type="match status" value="1"/>
</dbReference>
<evidence type="ECO:0000256" key="3">
    <source>
        <dbReference type="ARBA" id="ARBA00022588"/>
    </source>
</evidence>
<dbReference type="Pfam" id="PF00656">
    <property type="entry name" value="Peptidase_C14"/>
    <property type="match status" value="1"/>
</dbReference>
<feature type="compositionally biased region" description="Low complexity" evidence="7">
    <location>
        <begin position="266"/>
        <end position="281"/>
    </location>
</feature>
<comment type="similarity">
    <text evidence="1">Belongs to the peptidase C14B family.</text>
</comment>
<dbReference type="PANTHER" id="PTHR48104">
    <property type="entry name" value="METACASPASE-4"/>
    <property type="match status" value="1"/>
</dbReference>
<dbReference type="PhylomeDB" id="A0A0G4HVU4"/>
<dbReference type="InterPro" id="IPR050452">
    <property type="entry name" value="Metacaspase"/>
</dbReference>
<dbReference type="GO" id="GO:0045087">
    <property type="term" value="P:innate immune response"/>
    <property type="evidence" value="ECO:0007669"/>
    <property type="project" value="UniProtKB-KW"/>
</dbReference>
<evidence type="ECO:0000259" key="10">
    <source>
        <dbReference type="PROSITE" id="PS50030"/>
    </source>
</evidence>
<dbReference type="GO" id="GO:0043130">
    <property type="term" value="F:ubiquitin binding"/>
    <property type="evidence" value="ECO:0007669"/>
    <property type="project" value="InterPro"/>
</dbReference>
<feature type="transmembrane region" description="Helical" evidence="8">
    <location>
        <begin position="605"/>
        <end position="632"/>
    </location>
</feature>
<dbReference type="InterPro" id="IPR000008">
    <property type="entry name" value="C2_dom"/>
</dbReference>
<dbReference type="InterPro" id="IPR029030">
    <property type="entry name" value="Caspase-like_dom_sf"/>
</dbReference>
<dbReference type="AlphaFoldDB" id="A0A0G4HVU4"/>
<organism evidence="12">
    <name type="scientific">Chromera velia CCMP2878</name>
    <dbReference type="NCBI Taxonomy" id="1169474"/>
    <lineage>
        <taxon>Eukaryota</taxon>
        <taxon>Sar</taxon>
        <taxon>Alveolata</taxon>
        <taxon>Colpodellida</taxon>
        <taxon>Chromeraceae</taxon>
        <taxon>Chromera</taxon>
    </lineage>
</organism>
<feature type="domain" description="CUE" evidence="11">
    <location>
        <begin position="211"/>
        <end position="254"/>
    </location>
</feature>
<evidence type="ECO:0008006" key="13">
    <source>
        <dbReference type="Google" id="ProtNLM"/>
    </source>
</evidence>
<feature type="region of interest" description="Disordered" evidence="7">
    <location>
        <begin position="581"/>
        <end position="607"/>
    </location>
</feature>
<proteinExistence type="inferred from homology"/>
<accession>A0A0G4HVU4</accession>
<gene>
    <name evidence="12" type="ORF">Cvel_8893</name>
</gene>
<dbReference type="PANTHER" id="PTHR48104:SF30">
    <property type="entry name" value="METACASPASE-1"/>
    <property type="match status" value="1"/>
</dbReference>
<dbReference type="PROSITE" id="PS50004">
    <property type="entry name" value="C2"/>
    <property type="match status" value="1"/>
</dbReference>
<dbReference type="PRINTS" id="PR00360">
    <property type="entry name" value="C2DOMAIN"/>
</dbReference>
<dbReference type="GO" id="GO:0006508">
    <property type="term" value="P:proteolysis"/>
    <property type="evidence" value="ECO:0007669"/>
    <property type="project" value="InterPro"/>
</dbReference>
<keyword evidence="8" id="KW-0812">Transmembrane</keyword>
<evidence type="ECO:0000259" key="11">
    <source>
        <dbReference type="PROSITE" id="PS51140"/>
    </source>
</evidence>
<dbReference type="Gene3D" id="3.40.50.12660">
    <property type="match status" value="1"/>
</dbReference>
<evidence type="ECO:0000256" key="2">
    <source>
        <dbReference type="ARBA" id="ARBA00009278"/>
    </source>
</evidence>
<feature type="region of interest" description="Disordered" evidence="7">
    <location>
        <begin position="119"/>
        <end position="164"/>
    </location>
</feature>
<feature type="compositionally biased region" description="Pro residues" evidence="7">
    <location>
        <begin position="121"/>
        <end position="145"/>
    </location>
</feature>
<evidence type="ECO:0000256" key="4">
    <source>
        <dbReference type="ARBA" id="ARBA00022859"/>
    </source>
</evidence>
<dbReference type="InterPro" id="IPR011600">
    <property type="entry name" value="Pept_C14_caspase"/>
</dbReference>
<keyword evidence="4" id="KW-0391">Immunity</keyword>
<protein>
    <recommendedName>
        <fullName evidence="13">C2 domain-containing protein</fullName>
    </recommendedName>
</protein>
<dbReference type="Gene3D" id="2.60.40.150">
    <property type="entry name" value="C2 domain"/>
    <property type="match status" value="1"/>
</dbReference>
<dbReference type="Pfam" id="PF00168">
    <property type="entry name" value="C2"/>
    <property type="match status" value="1"/>
</dbReference>
<dbReference type="InterPro" id="IPR009060">
    <property type="entry name" value="UBA-like_sf"/>
</dbReference>
<dbReference type="InterPro" id="IPR015940">
    <property type="entry name" value="UBA"/>
</dbReference>
<dbReference type="PROSITE" id="PS50030">
    <property type="entry name" value="UBA"/>
    <property type="match status" value="1"/>
</dbReference>
<name>A0A0G4HVU4_9ALVE</name>
<comment type="similarity">
    <text evidence="2">Belongs to the tollip family.</text>
</comment>
<dbReference type="CDD" id="cd14279">
    <property type="entry name" value="CUE"/>
    <property type="match status" value="1"/>
</dbReference>
<feature type="compositionally biased region" description="Basic residues" evidence="7">
    <location>
        <begin position="594"/>
        <end position="603"/>
    </location>
</feature>
<evidence type="ECO:0000256" key="1">
    <source>
        <dbReference type="ARBA" id="ARBA00009005"/>
    </source>
</evidence>
<evidence type="ECO:0000256" key="8">
    <source>
        <dbReference type="SAM" id="Phobius"/>
    </source>
</evidence>
<keyword evidence="3" id="KW-0399">Innate immunity</keyword>
<evidence type="ECO:0000256" key="7">
    <source>
        <dbReference type="SAM" id="MobiDB-lite"/>
    </source>
</evidence>
<evidence type="ECO:0000259" key="9">
    <source>
        <dbReference type="PROSITE" id="PS50004"/>
    </source>
</evidence>
<dbReference type="SUPFAM" id="SSF49562">
    <property type="entry name" value="C2 domain (Calcium/lipid-binding domain, CaLB)"/>
    <property type="match status" value="1"/>
</dbReference>
<evidence type="ECO:0000256" key="5">
    <source>
        <dbReference type="ARBA" id="ARBA00023006"/>
    </source>
</evidence>
<dbReference type="InterPro" id="IPR003892">
    <property type="entry name" value="CUE"/>
</dbReference>
<feature type="region of interest" description="Disordered" evidence="7">
    <location>
        <begin position="262"/>
        <end position="296"/>
    </location>
</feature>
<evidence type="ECO:0000313" key="12">
    <source>
        <dbReference type="EMBL" id="CEM48551.1"/>
    </source>
</evidence>
<keyword evidence="6" id="KW-0395">Inflammatory response</keyword>
<dbReference type="GO" id="GO:0004197">
    <property type="term" value="F:cysteine-type endopeptidase activity"/>
    <property type="evidence" value="ECO:0007669"/>
    <property type="project" value="InterPro"/>
</dbReference>
<dbReference type="Gene3D" id="1.10.8.10">
    <property type="entry name" value="DNA helicase RuvA subunit, C-terminal domain"/>
    <property type="match status" value="1"/>
</dbReference>
<keyword evidence="8" id="KW-1133">Transmembrane helix</keyword>
<dbReference type="InterPro" id="IPR035892">
    <property type="entry name" value="C2_domain_sf"/>
</dbReference>
<dbReference type="EMBL" id="CDMZ01004068">
    <property type="protein sequence ID" value="CEM48551.1"/>
    <property type="molecule type" value="Genomic_DNA"/>
</dbReference>
<dbReference type="SUPFAM" id="SSF52129">
    <property type="entry name" value="Caspase-like"/>
    <property type="match status" value="1"/>
</dbReference>